<comment type="caution">
    <text evidence="1">The sequence shown here is derived from an EMBL/GenBank/DDBJ whole genome shotgun (WGS) entry which is preliminary data.</text>
</comment>
<sequence length="316" mass="33276">MTDDDDTHSIQITADNPKLAELKKSWATAIFSPEDGMGPMASLHQAGDAIVAVAQMTDAGIMVVGSGVMIGPGLMLTASHVLQEFPKQGTGPVCLTFLPGTARAWLPRGTTTASGPSAFDADRRRVSDLTLMSCALNSEAHEQFPLALAPIELGMPLIGRRLWAFGYRHGNIVDGAAFLTPVVTSGAVSACFPQGRGKRMPASCIEVAMDTVGGMSGGPVVNEDGRLVGIVSSSFEGGPTYVTLLWDALRLLVNGVPLCVWPEDEGDLFQGRDLGLVRIKGDASRDAAGNVTMILSTPEMEQMAAHSDPEQVSRRG</sequence>
<accession>A0ABS1E0C5</accession>
<keyword evidence="2" id="KW-1185">Reference proteome</keyword>
<dbReference type="PANTHER" id="PTHR21004:SF0">
    <property type="entry name" value="PEROXISOMAL LEADER PEPTIDE-PROCESSING PROTEASE"/>
    <property type="match status" value="1"/>
</dbReference>
<name>A0ABS1E0C5_RUBGE</name>
<dbReference type="PANTHER" id="PTHR21004">
    <property type="entry name" value="SERINE PROTEASE-RELATED"/>
    <property type="match status" value="1"/>
</dbReference>
<dbReference type="RefSeq" id="WP_200379892.1">
    <property type="nucleotide sequence ID" value="NZ_NRRU01000108.1"/>
</dbReference>
<dbReference type="Gene3D" id="2.40.10.120">
    <property type="match status" value="1"/>
</dbReference>
<reference evidence="1" key="2">
    <citation type="journal article" date="2020" name="Microorganisms">
        <title>Osmotic Adaptation and Compatible Solute Biosynthesis of Phototrophic Bacteria as Revealed from Genome Analyses.</title>
        <authorList>
            <person name="Imhoff J.F."/>
            <person name="Rahn T."/>
            <person name="Kunzel S."/>
            <person name="Keller A."/>
            <person name="Neulinger S.C."/>
        </authorList>
    </citation>
    <scope>NUCLEOTIDE SEQUENCE</scope>
    <source>
        <strain evidence="1">IM 151</strain>
    </source>
</reference>
<evidence type="ECO:0000313" key="2">
    <source>
        <dbReference type="Proteomes" id="UP001041814"/>
    </source>
</evidence>
<dbReference type="InterPro" id="IPR039245">
    <property type="entry name" value="TYSND1/DEG15"/>
</dbReference>
<gene>
    <name evidence="1" type="ORF">CKO43_21135</name>
</gene>
<reference evidence="1" key="1">
    <citation type="submission" date="2017-08" db="EMBL/GenBank/DDBJ databases">
        <authorList>
            <person name="Imhoff J.F."/>
            <person name="Rahn T."/>
            <person name="Kuenzel S."/>
            <person name="Neulinger S.C."/>
        </authorList>
    </citation>
    <scope>NUCLEOTIDE SEQUENCE</scope>
    <source>
        <strain evidence="1">IM 151</strain>
    </source>
</reference>
<proteinExistence type="predicted"/>
<dbReference type="Pfam" id="PF13365">
    <property type="entry name" value="Trypsin_2"/>
    <property type="match status" value="1"/>
</dbReference>
<dbReference type="Proteomes" id="UP001041814">
    <property type="component" value="Unassembled WGS sequence"/>
</dbReference>
<dbReference type="InterPro" id="IPR009003">
    <property type="entry name" value="Peptidase_S1_PA"/>
</dbReference>
<dbReference type="SUPFAM" id="SSF50494">
    <property type="entry name" value="Trypsin-like serine proteases"/>
    <property type="match status" value="1"/>
</dbReference>
<dbReference type="EMBL" id="NRRU01000108">
    <property type="protein sequence ID" value="MBK1715268.1"/>
    <property type="molecule type" value="Genomic_DNA"/>
</dbReference>
<organism evidence="1 2">
    <name type="scientific">Rubrivivax gelatinosus</name>
    <name type="common">Rhodocyclus gelatinosus</name>
    <name type="synonym">Rhodopseudomonas gelatinosa</name>
    <dbReference type="NCBI Taxonomy" id="28068"/>
    <lineage>
        <taxon>Bacteria</taxon>
        <taxon>Pseudomonadati</taxon>
        <taxon>Pseudomonadota</taxon>
        <taxon>Betaproteobacteria</taxon>
        <taxon>Burkholderiales</taxon>
        <taxon>Sphaerotilaceae</taxon>
        <taxon>Rubrivivax</taxon>
    </lineage>
</organism>
<evidence type="ECO:0008006" key="3">
    <source>
        <dbReference type="Google" id="ProtNLM"/>
    </source>
</evidence>
<protein>
    <recommendedName>
        <fullName evidence="3">Trypsin-like peptidase</fullName>
    </recommendedName>
</protein>
<evidence type="ECO:0000313" key="1">
    <source>
        <dbReference type="EMBL" id="MBK1715268.1"/>
    </source>
</evidence>